<sequence>MEWRCLPLVLGIWFSLTSILASFPCPKSASQPGANLQPPSTLKHHNPPPPPQNTLLDPFSFSLSLLLSTY</sequence>
<feature type="region of interest" description="Disordered" evidence="1">
    <location>
        <begin position="27"/>
        <end position="56"/>
    </location>
</feature>
<evidence type="ECO:0000256" key="1">
    <source>
        <dbReference type="SAM" id="MobiDB-lite"/>
    </source>
</evidence>
<gene>
    <name evidence="3" type="ORF">ES288_D05G143800v1</name>
</gene>
<keyword evidence="2" id="KW-0732">Signal</keyword>
<dbReference type="AlphaFoldDB" id="A0A5D2CG61"/>
<reference evidence="3 4" key="1">
    <citation type="submission" date="2019-06" db="EMBL/GenBank/DDBJ databases">
        <title>WGS assembly of Gossypium darwinii.</title>
        <authorList>
            <person name="Chen Z.J."/>
            <person name="Sreedasyam A."/>
            <person name="Ando A."/>
            <person name="Song Q."/>
            <person name="De L."/>
            <person name="Hulse-Kemp A."/>
            <person name="Ding M."/>
            <person name="Ye W."/>
            <person name="Kirkbride R."/>
            <person name="Jenkins J."/>
            <person name="Plott C."/>
            <person name="Lovell J."/>
            <person name="Lin Y.-M."/>
            <person name="Vaughn R."/>
            <person name="Liu B."/>
            <person name="Li W."/>
            <person name="Simpson S."/>
            <person name="Scheffler B."/>
            <person name="Saski C."/>
            <person name="Grover C."/>
            <person name="Hu G."/>
            <person name="Conover J."/>
            <person name="Carlson J."/>
            <person name="Shu S."/>
            <person name="Boston L."/>
            <person name="Williams M."/>
            <person name="Peterson D."/>
            <person name="Mcgee K."/>
            <person name="Jones D."/>
            <person name="Wendel J."/>
            <person name="Stelly D."/>
            <person name="Grimwood J."/>
            <person name="Schmutz J."/>
        </authorList>
    </citation>
    <scope>NUCLEOTIDE SEQUENCE [LARGE SCALE GENOMIC DNA]</scope>
    <source>
        <strain evidence="3">1808015.09</strain>
    </source>
</reference>
<organism evidence="3 4">
    <name type="scientific">Gossypium darwinii</name>
    <name type="common">Darwin's cotton</name>
    <name type="synonym">Gossypium barbadense var. darwinii</name>
    <dbReference type="NCBI Taxonomy" id="34276"/>
    <lineage>
        <taxon>Eukaryota</taxon>
        <taxon>Viridiplantae</taxon>
        <taxon>Streptophyta</taxon>
        <taxon>Embryophyta</taxon>
        <taxon>Tracheophyta</taxon>
        <taxon>Spermatophyta</taxon>
        <taxon>Magnoliopsida</taxon>
        <taxon>eudicotyledons</taxon>
        <taxon>Gunneridae</taxon>
        <taxon>Pentapetalae</taxon>
        <taxon>rosids</taxon>
        <taxon>malvids</taxon>
        <taxon>Malvales</taxon>
        <taxon>Malvaceae</taxon>
        <taxon>Malvoideae</taxon>
        <taxon>Gossypium</taxon>
    </lineage>
</organism>
<evidence type="ECO:0000313" key="3">
    <source>
        <dbReference type="EMBL" id="TYG68309.1"/>
    </source>
</evidence>
<dbReference type="EMBL" id="CM017705">
    <property type="protein sequence ID" value="TYG68309.1"/>
    <property type="molecule type" value="Genomic_DNA"/>
</dbReference>
<keyword evidence="4" id="KW-1185">Reference proteome</keyword>
<name>A0A5D2CG61_GOSDA</name>
<proteinExistence type="predicted"/>
<feature type="signal peptide" evidence="2">
    <location>
        <begin position="1"/>
        <end position="21"/>
    </location>
</feature>
<accession>A0A5D2CG61</accession>
<evidence type="ECO:0000256" key="2">
    <source>
        <dbReference type="SAM" id="SignalP"/>
    </source>
</evidence>
<evidence type="ECO:0008006" key="5">
    <source>
        <dbReference type="Google" id="ProtNLM"/>
    </source>
</evidence>
<evidence type="ECO:0000313" key="4">
    <source>
        <dbReference type="Proteomes" id="UP000323506"/>
    </source>
</evidence>
<feature type="chain" id="PRO_5022701844" description="Extensin domain-containing protein" evidence="2">
    <location>
        <begin position="22"/>
        <end position="70"/>
    </location>
</feature>
<protein>
    <recommendedName>
        <fullName evidence="5">Extensin domain-containing protein</fullName>
    </recommendedName>
</protein>
<dbReference type="Proteomes" id="UP000323506">
    <property type="component" value="Chromosome D05"/>
</dbReference>